<evidence type="ECO:0000313" key="6">
    <source>
        <dbReference type="Proteomes" id="UP001461498"/>
    </source>
</evidence>
<dbReference type="EMBL" id="JAPXFL010000011">
    <property type="protein sequence ID" value="KAK9499519.1"/>
    <property type="molecule type" value="Genomic_DNA"/>
</dbReference>
<dbReference type="Proteomes" id="UP001461498">
    <property type="component" value="Unassembled WGS sequence"/>
</dbReference>
<dbReference type="Gene3D" id="3.40.30.10">
    <property type="entry name" value="Glutaredoxin"/>
    <property type="match status" value="1"/>
</dbReference>
<accession>A0AAW1CLS0</accession>
<comment type="similarity">
    <text evidence="1">Belongs to the GST superfamily. Omega family.</text>
</comment>
<dbReference type="InterPro" id="IPR036282">
    <property type="entry name" value="Glutathione-S-Trfase_C_sf"/>
</dbReference>
<dbReference type="GO" id="GO:0045174">
    <property type="term" value="F:glutathione dehydrogenase (ascorbate) activity"/>
    <property type="evidence" value="ECO:0007669"/>
    <property type="project" value="UniProtKB-ARBA"/>
</dbReference>
<evidence type="ECO:0000313" key="5">
    <source>
        <dbReference type="EMBL" id="KAK9499519.1"/>
    </source>
</evidence>
<sequence>MSTIHLAAGSEEPSLQEGKLRLYSMRFCPYAQRVHLVLYAKKVDHDIVYINLKSKPEWYLEKIPSGKVPAIHVDGENLYESLIVADYLDERYPQNPLYPKDPLRKAKDRIVIDTFSKVISLLYKIYFTPKMESSLLLPVFNEMDFFEKELATRGTQFFSGDMPGMVDYMIWPWCERLEMIRLLGGDQFKVPKDRFQRMWDWSKAMLEDEAVKKHYATPEQHTKYFQSYRAGAPDFDNIL</sequence>
<proteinExistence type="inferred from homology"/>
<keyword evidence="6" id="KW-1185">Reference proteome</keyword>
<dbReference type="GO" id="GO:0005737">
    <property type="term" value="C:cytoplasm"/>
    <property type="evidence" value="ECO:0007669"/>
    <property type="project" value="InterPro"/>
</dbReference>
<dbReference type="AlphaFoldDB" id="A0AAW1CLS0"/>
<name>A0AAW1CLS0_9HEMI</name>
<dbReference type="PRINTS" id="PR01625">
    <property type="entry name" value="GSTRNSFRASEO"/>
</dbReference>
<dbReference type="SUPFAM" id="SSF47616">
    <property type="entry name" value="GST C-terminal domain-like"/>
    <property type="match status" value="1"/>
</dbReference>
<dbReference type="InterPro" id="IPR010987">
    <property type="entry name" value="Glutathione-S-Trfase_C-like"/>
</dbReference>
<dbReference type="InterPro" id="IPR036249">
    <property type="entry name" value="Thioredoxin-like_sf"/>
</dbReference>
<dbReference type="InterPro" id="IPR040079">
    <property type="entry name" value="Glutathione_S-Trfase"/>
</dbReference>
<gene>
    <name evidence="5" type="ORF">O3M35_002542</name>
</gene>
<keyword evidence="2" id="KW-0560">Oxidoreductase</keyword>
<dbReference type="Gene3D" id="1.20.1050.10">
    <property type="match status" value="1"/>
</dbReference>
<dbReference type="InterPro" id="IPR050983">
    <property type="entry name" value="GST_Omega/HSP26"/>
</dbReference>
<dbReference type="PANTHER" id="PTHR43968">
    <property type="match status" value="1"/>
</dbReference>
<evidence type="ECO:0000256" key="1">
    <source>
        <dbReference type="ARBA" id="ARBA00011067"/>
    </source>
</evidence>
<dbReference type="InterPro" id="IPR005442">
    <property type="entry name" value="GST_omega"/>
</dbReference>
<dbReference type="GO" id="GO:0004364">
    <property type="term" value="F:glutathione transferase activity"/>
    <property type="evidence" value="ECO:0007669"/>
    <property type="project" value="InterPro"/>
</dbReference>
<reference evidence="5 6" key="1">
    <citation type="submission" date="2022-12" db="EMBL/GenBank/DDBJ databases">
        <title>Chromosome-level genome assembly of true bugs.</title>
        <authorList>
            <person name="Ma L."/>
            <person name="Li H."/>
        </authorList>
    </citation>
    <scope>NUCLEOTIDE SEQUENCE [LARGE SCALE GENOMIC DNA]</scope>
    <source>
        <strain evidence="5">Lab_2022b</strain>
    </source>
</reference>
<evidence type="ECO:0000259" key="4">
    <source>
        <dbReference type="PROSITE" id="PS50405"/>
    </source>
</evidence>
<evidence type="ECO:0000259" key="3">
    <source>
        <dbReference type="PROSITE" id="PS50404"/>
    </source>
</evidence>
<organism evidence="5 6">
    <name type="scientific">Rhynocoris fuscipes</name>
    <dbReference type="NCBI Taxonomy" id="488301"/>
    <lineage>
        <taxon>Eukaryota</taxon>
        <taxon>Metazoa</taxon>
        <taxon>Ecdysozoa</taxon>
        <taxon>Arthropoda</taxon>
        <taxon>Hexapoda</taxon>
        <taxon>Insecta</taxon>
        <taxon>Pterygota</taxon>
        <taxon>Neoptera</taxon>
        <taxon>Paraneoptera</taxon>
        <taxon>Hemiptera</taxon>
        <taxon>Heteroptera</taxon>
        <taxon>Panheteroptera</taxon>
        <taxon>Cimicomorpha</taxon>
        <taxon>Reduviidae</taxon>
        <taxon>Harpactorinae</taxon>
        <taxon>Harpactorini</taxon>
        <taxon>Rhynocoris</taxon>
    </lineage>
</organism>
<evidence type="ECO:0000256" key="2">
    <source>
        <dbReference type="ARBA" id="ARBA00023002"/>
    </source>
</evidence>
<dbReference type="PANTHER" id="PTHR43968:SF6">
    <property type="entry name" value="GLUTATHIONE S-TRANSFERASE OMEGA"/>
    <property type="match status" value="1"/>
</dbReference>
<dbReference type="Pfam" id="PF13417">
    <property type="entry name" value="GST_N_3"/>
    <property type="match status" value="1"/>
</dbReference>
<dbReference type="SUPFAM" id="SSF52833">
    <property type="entry name" value="Thioredoxin-like"/>
    <property type="match status" value="1"/>
</dbReference>
<dbReference type="PROSITE" id="PS50404">
    <property type="entry name" value="GST_NTER"/>
    <property type="match status" value="1"/>
</dbReference>
<dbReference type="GO" id="GO:0006749">
    <property type="term" value="P:glutathione metabolic process"/>
    <property type="evidence" value="ECO:0007669"/>
    <property type="project" value="TreeGrafter"/>
</dbReference>
<dbReference type="PROSITE" id="PS50405">
    <property type="entry name" value="GST_CTER"/>
    <property type="match status" value="1"/>
</dbReference>
<protein>
    <submittedName>
        <fullName evidence="5">Uncharacterized protein</fullName>
    </submittedName>
</protein>
<dbReference type="FunFam" id="3.40.30.10:FF:000123">
    <property type="entry name" value="Glutathione transferase o1"/>
    <property type="match status" value="1"/>
</dbReference>
<dbReference type="SFLD" id="SFLDG00358">
    <property type="entry name" value="Main_(cytGST)"/>
    <property type="match status" value="1"/>
</dbReference>
<dbReference type="InterPro" id="IPR004045">
    <property type="entry name" value="Glutathione_S-Trfase_N"/>
</dbReference>
<dbReference type="FunFam" id="1.20.1050.10:FF:000009">
    <property type="entry name" value="Glutathione S-transferase omega-1"/>
    <property type="match status" value="1"/>
</dbReference>
<dbReference type="Pfam" id="PF13410">
    <property type="entry name" value="GST_C_2"/>
    <property type="match status" value="1"/>
</dbReference>
<comment type="caution">
    <text evidence="5">The sequence shown here is derived from an EMBL/GenBank/DDBJ whole genome shotgun (WGS) entry which is preliminary data.</text>
</comment>
<feature type="domain" description="GST C-terminal" evidence="4">
    <location>
        <begin position="101"/>
        <end position="225"/>
    </location>
</feature>
<dbReference type="SFLD" id="SFLDS00019">
    <property type="entry name" value="Glutathione_Transferase_(cytos"/>
    <property type="match status" value="1"/>
</dbReference>
<feature type="domain" description="GST N-terminal" evidence="3">
    <location>
        <begin position="18"/>
        <end position="96"/>
    </location>
</feature>